<dbReference type="RefSeq" id="YP_009314456.1">
    <property type="nucleotide sequence ID" value="NC_031662.1"/>
</dbReference>
<evidence type="ECO:0000256" key="3">
    <source>
        <dbReference type="ARBA" id="ARBA00022640"/>
    </source>
</evidence>
<dbReference type="Gene3D" id="3.40.50.300">
    <property type="entry name" value="P-loop containing nucleotide triphosphate hydrolases"/>
    <property type="match status" value="1"/>
</dbReference>
<dbReference type="SUPFAM" id="SSF52540">
    <property type="entry name" value="P-loop containing nucleoside triphosphate hydrolases"/>
    <property type="match status" value="1"/>
</dbReference>
<comment type="subcellular location">
    <subcellularLocation>
        <location evidence="1">Plastid</location>
        <location evidence="1">Chloroplast</location>
    </subcellularLocation>
</comment>
<dbReference type="EMBL" id="LT622870">
    <property type="protein sequence ID" value="SCW22710.1"/>
    <property type="molecule type" value="Genomic_DNA"/>
</dbReference>
<name>A0A1G4NVM0_9FLOR</name>
<dbReference type="CDD" id="cd19507">
    <property type="entry name" value="RecA-like_Ycf46-like"/>
    <property type="match status" value="1"/>
</dbReference>
<comment type="similarity">
    <text evidence="6">Belongs to the AAA ATPase family. Highly divergent.</text>
</comment>
<evidence type="ECO:0000256" key="7">
    <source>
        <dbReference type="ARBA" id="ARBA00040480"/>
    </source>
</evidence>
<evidence type="ECO:0000256" key="5">
    <source>
        <dbReference type="ARBA" id="ARBA00022840"/>
    </source>
</evidence>
<dbReference type="SMART" id="SM00382">
    <property type="entry name" value="AAA"/>
    <property type="match status" value="1"/>
</dbReference>
<evidence type="ECO:0000256" key="2">
    <source>
        <dbReference type="ARBA" id="ARBA00022528"/>
    </source>
</evidence>
<accession>A0A1G4NVM0</accession>
<keyword evidence="2 9" id="KW-0150">Chloroplast</keyword>
<organism evidence="9">
    <name type="scientific">Liagoropsis maxima</name>
    <dbReference type="NCBI Taxonomy" id="1653392"/>
    <lineage>
        <taxon>Eukaryota</taxon>
        <taxon>Rhodophyta</taxon>
        <taxon>Florideophyceae</taxon>
        <taxon>Nemaliophycidae</taxon>
        <taxon>Nemaliales</taxon>
        <taxon>Liagoraceae</taxon>
        <taxon>Liagoropsis</taxon>
    </lineage>
</organism>
<dbReference type="PANTHER" id="PTHR42960">
    <property type="entry name" value="YCF46 PROTEIN"/>
    <property type="match status" value="1"/>
</dbReference>
<keyword evidence="4" id="KW-0547">Nucleotide-binding</keyword>
<reference evidence="9" key="1">
    <citation type="submission" date="2016-10" db="EMBL/GenBank/DDBJ databases">
        <title>Chloroplast genomes as a tool to resolve red algal phylogenies: a case study in the Nemaliales.</title>
        <authorList>
            <person name="Costa J.F."/>
            <person name="Lin S.M."/>
            <person name="Macaya E.C."/>
            <person name="Fernandez-Garcia C."/>
            <person name="Verbruggen H."/>
        </authorList>
    </citation>
    <scope>NUCLEOTIDE SEQUENCE</scope>
    <source>
        <strain evidence="9">J.0256</strain>
    </source>
</reference>
<sequence length="495" mass="56878">MSFQRELELLVKSSCSFIYIMTHEEDRLENIVVEISLNDISQSIYFWDFIEGYKSKNALTKEAQRNPLQALNFIESFNQNSDAIFILKDFHLFFNDTSIIRKIRNLSSKLELCNHVVIMSGIEVNLPNELKYLIQVLTLPLPNKYEIRLEIQRLLDVLDVKPHKSLIGNLVNICQGLSISQIRQIISKMLVQQYIFDSANLDFIAKEKQKFVKQTSLLEVHKTDVLLEDIGGIDNLKQWLKKRSSSFSDRSINYGLPYPKGLLLVGIQGTGKSISAKAIANEWNLSLLRLDVGRLFAGIVGESESNTRQMIQIAEASAPCVLWIDEIDKAFNRNLNASDSGTNNRVLATLLTWLSEKTTAVFVVATANNINELPTEVMRKGRFDEIFFLNLPNLYERKKIFQVHLQKLRPDTWHRYNIDYLAKYSRLFSGAEIQQVIMEAMYTAFHEKREFTSLDLLNAIDNIVPLAFTDSDNIRQLQELASLGKFRIASKFNTY</sequence>
<dbReference type="GO" id="GO:0005524">
    <property type="term" value="F:ATP binding"/>
    <property type="evidence" value="ECO:0007669"/>
    <property type="project" value="UniProtKB-KW"/>
</dbReference>
<dbReference type="InterPro" id="IPR027417">
    <property type="entry name" value="P-loop_NTPase"/>
</dbReference>
<evidence type="ECO:0000313" key="9">
    <source>
        <dbReference type="EMBL" id="SCW22710.1"/>
    </source>
</evidence>
<dbReference type="PANTHER" id="PTHR42960:SF1">
    <property type="entry name" value="YCF46 PROTEIN"/>
    <property type="match status" value="1"/>
</dbReference>
<feature type="domain" description="AAA+ ATPase" evidence="8">
    <location>
        <begin position="258"/>
        <end position="393"/>
    </location>
</feature>
<reference evidence="9" key="2">
    <citation type="submission" date="2016-10" db="EMBL/GenBank/DDBJ databases">
        <authorList>
            <person name="de Groot N.N."/>
        </authorList>
    </citation>
    <scope>NUCLEOTIDE SEQUENCE</scope>
    <source>
        <strain evidence="9">J.0256</strain>
    </source>
</reference>
<keyword evidence="3 9" id="KW-0934">Plastid</keyword>
<evidence type="ECO:0000256" key="1">
    <source>
        <dbReference type="ARBA" id="ARBA00004229"/>
    </source>
</evidence>
<proteinExistence type="inferred from homology"/>
<dbReference type="GO" id="GO:0009507">
    <property type="term" value="C:chloroplast"/>
    <property type="evidence" value="ECO:0007669"/>
    <property type="project" value="UniProtKB-SubCell"/>
</dbReference>
<dbReference type="GO" id="GO:0016887">
    <property type="term" value="F:ATP hydrolysis activity"/>
    <property type="evidence" value="ECO:0007669"/>
    <property type="project" value="InterPro"/>
</dbReference>
<geneLocation type="chloroplast" evidence="9"/>
<dbReference type="Gene3D" id="1.10.8.60">
    <property type="match status" value="1"/>
</dbReference>
<dbReference type="InterPro" id="IPR003593">
    <property type="entry name" value="AAA+_ATPase"/>
</dbReference>
<evidence type="ECO:0000256" key="4">
    <source>
        <dbReference type="ARBA" id="ARBA00022741"/>
    </source>
</evidence>
<dbReference type="InterPro" id="IPR003959">
    <property type="entry name" value="ATPase_AAA_core"/>
</dbReference>
<dbReference type="InterPro" id="IPR052381">
    <property type="entry name" value="AAA_domain_protein"/>
</dbReference>
<dbReference type="GeneID" id="30000878"/>
<protein>
    <recommendedName>
        <fullName evidence="7">Uncharacterized AAA domain-containing protein ycf46</fullName>
    </recommendedName>
</protein>
<dbReference type="AlphaFoldDB" id="A0A1G4NVM0"/>
<dbReference type="Pfam" id="PF00004">
    <property type="entry name" value="AAA"/>
    <property type="match status" value="1"/>
</dbReference>
<keyword evidence="5" id="KW-0067">ATP-binding</keyword>
<evidence type="ECO:0000256" key="6">
    <source>
        <dbReference type="ARBA" id="ARBA00038088"/>
    </source>
</evidence>
<gene>
    <name evidence="9" type="primary">ycf46</name>
    <name evidence="9" type="ORF">J0256_41</name>
</gene>
<evidence type="ECO:0000259" key="8">
    <source>
        <dbReference type="SMART" id="SM00382"/>
    </source>
</evidence>